<feature type="transmembrane region" description="Helical" evidence="1">
    <location>
        <begin position="393"/>
        <end position="412"/>
    </location>
</feature>
<proteinExistence type="predicted"/>
<keyword evidence="1" id="KW-0472">Membrane</keyword>
<protein>
    <submittedName>
        <fullName evidence="3">Uncharacterized protein</fullName>
    </submittedName>
</protein>
<feature type="transmembrane region" description="Helical" evidence="1">
    <location>
        <begin position="712"/>
        <end position="732"/>
    </location>
</feature>
<evidence type="ECO:0000256" key="1">
    <source>
        <dbReference type="SAM" id="Phobius"/>
    </source>
</evidence>
<feature type="chain" id="PRO_5046023496" evidence="2">
    <location>
        <begin position="22"/>
        <end position="769"/>
    </location>
</feature>
<dbReference type="Proteomes" id="UP001642540">
    <property type="component" value="Unassembled WGS sequence"/>
</dbReference>
<comment type="caution">
    <text evidence="3">The sequence shown here is derived from an EMBL/GenBank/DDBJ whole genome shotgun (WGS) entry which is preliminary data.</text>
</comment>
<keyword evidence="1" id="KW-0812">Transmembrane</keyword>
<dbReference type="EMBL" id="CAXLJM020000033">
    <property type="protein sequence ID" value="CAL8102332.1"/>
    <property type="molecule type" value="Genomic_DNA"/>
</dbReference>
<evidence type="ECO:0000313" key="4">
    <source>
        <dbReference type="Proteomes" id="UP001642540"/>
    </source>
</evidence>
<evidence type="ECO:0000313" key="3">
    <source>
        <dbReference type="EMBL" id="CAL8102332.1"/>
    </source>
</evidence>
<dbReference type="Gene3D" id="1.10.287.70">
    <property type="match status" value="1"/>
</dbReference>
<keyword evidence="1" id="KW-1133">Transmembrane helix</keyword>
<accession>A0ABP1QGC9</accession>
<name>A0ABP1QGC9_9HEXA</name>
<keyword evidence="4" id="KW-1185">Reference proteome</keyword>
<feature type="signal peptide" evidence="2">
    <location>
        <begin position="1"/>
        <end position="21"/>
    </location>
</feature>
<sequence length="769" mass="88988">MLLSKSFIIFLISLAPQTGNTFPLNLSPYLKLFVSCTVHIISYEYQNENHQAEYEFQPDIEPLNFPIIKSVYNVTKLRDNDNFYNAIFVCNNNWYSLSPKQGFKFTSQPLNLKCAVQIYIELCPNLSFTSNAGDFINAPLYPEDHGSIISLHRSYYDIYARRERKNGKFTVDKNVVGFKSGIFQIAITRTLNSVLDWGKSWDKLRTRLEYHTLTNPSMRLFFIVRKNTRSNKTIISVFKLKTRKYTNYVTIKRMLDKMKLDNFKTFSDLELYEYNSKSYANLVWKISTANNNNIEFGVATDRNKKGGFKRKYPNANSELLNIFSPNFSVVPITSQAQYEAFSTGPDNNPRFYLKEFSPFVVRRTEDMRFLTCDGAKYGNLDASGYHSAYDRQTWIAVGLSCIATIVIIAKFGPWARDNTFFRFTKACLEILQVLTEQEAKLVDKSRNNTCLRCICTVWILMGIILTNAYKGKNIGDLTAPIKLNLLTRSEQLIDLNFTIYSANVFSGFIPIVDMHGEEFAREVIENFDFVPYIEEIEVKEAVLGGFFASKFDFAYLFPNSSKVIRNVNKEIRRRIHRPKSIKATKHFTIDFVYKSLSACNKTAVVHSLFSLLLMREKLRVMNVMMFKKGHTKFINYLSIGKDSLMTWWEGWDLQNIPWPAEKVTQRLRLLSDSGLTHVWGEWIDESMRRNLTKSANKLVSSTVMAHLLKHNFVIVFYQLLALLMACICILSLEMLKIKVSLAFLLKCIKRQQNISGTQQILVKPFRDIK</sequence>
<gene>
    <name evidence="3" type="ORF">ODALV1_LOCUS11117</name>
</gene>
<evidence type="ECO:0000256" key="2">
    <source>
        <dbReference type="SAM" id="SignalP"/>
    </source>
</evidence>
<organism evidence="3 4">
    <name type="scientific">Orchesella dallaii</name>
    <dbReference type="NCBI Taxonomy" id="48710"/>
    <lineage>
        <taxon>Eukaryota</taxon>
        <taxon>Metazoa</taxon>
        <taxon>Ecdysozoa</taxon>
        <taxon>Arthropoda</taxon>
        <taxon>Hexapoda</taxon>
        <taxon>Collembola</taxon>
        <taxon>Entomobryomorpha</taxon>
        <taxon>Entomobryoidea</taxon>
        <taxon>Orchesellidae</taxon>
        <taxon>Orchesellinae</taxon>
        <taxon>Orchesella</taxon>
    </lineage>
</organism>
<feature type="transmembrane region" description="Helical" evidence="1">
    <location>
        <begin position="450"/>
        <end position="469"/>
    </location>
</feature>
<reference evidence="3 4" key="1">
    <citation type="submission" date="2024-08" db="EMBL/GenBank/DDBJ databases">
        <authorList>
            <person name="Cucini C."/>
            <person name="Frati F."/>
        </authorList>
    </citation>
    <scope>NUCLEOTIDE SEQUENCE [LARGE SCALE GENOMIC DNA]</scope>
</reference>
<keyword evidence="2" id="KW-0732">Signal</keyword>